<dbReference type="Pfam" id="PF00056">
    <property type="entry name" value="Ldh_1_N"/>
    <property type="match status" value="1"/>
</dbReference>
<dbReference type="GO" id="GO:0006099">
    <property type="term" value="P:tricarboxylic acid cycle"/>
    <property type="evidence" value="ECO:0007669"/>
    <property type="project" value="UniProtKB-KW"/>
</dbReference>
<feature type="domain" description="Lactate/malate dehydrogenase N-terminal" evidence="5">
    <location>
        <begin position="2"/>
        <end position="57"/>
    </location>
</feature>
<dbReference type="EC" id="1.1.1.37" evidence="1"/>
<keyword evidence="4" id="KW-0520">NAD</keyword>
<evidence type="ECO:0000256" key="4">
    <source>
        <dbReference type="ARBA" id="ARBA00023027"/>
    </source>
</evidence>
<organism evidence="6 7">
    <name type="scientific">Haematococcus lacustris</name>
    <name type="common">Green alga</name>
    <name type="synonym">Haematococcus pluvialis</name>
    <dbReference type="NCBI Taxonomy" id="44745"/>
    <lineage>
        <taxon>Eukaryota</taxon>
        <taxon>Viridiplantae</taxon>
        <taxon>Chlorophyta</taxon>
        <taxon>core chlorophytes</taxon>
        <taxon>Chlorophyceae</taxon>
        <taxon>CS clade</taxon>
        <taxon>Chlamydomonadales</taxon>
        <taxon>Haematococcaceae</taxon>
        <taxon>Haematococcus</taxon>
    </lineage>
</organism>
<dbReference type="Proteomes" id="UP000485058">
    <property type="component" value="Unassembled WGS sequence"/>
</dbReference>
<dbReference type="SUPFAM" id="SSF51735">
    <property type="entry name" value="NAD(P)-binding Rossmann-fold domains"/>
    <property type="match status" value="1"/>
</dbReference>
<accession>A0A699ZVY7</accession>
<keyword evidence="3" id="KW-0560">Oxidoreductase</keyword>
<dbReference type="PANTHER" id="PTHR11540:SF71">
    <property type="entry name" value="MALATE DEHYDROGENASE 1, PEROXISOMAL"/>
    <property type="match status" value="1"/>
</dbReference>
<evidence type="ECO:0000256" key="2">
    <source>
        <dbReference type="ARBA" id="ARBA00022532"/>
    </source>
</evidence>
<name>A0A699ZVY7_HAELA</name>
<evidence type="ECO:0000313" key="6">
    <source>
        <dbReference type="EMBL" id="GFH27077.1"/>
    </source>
</evidence>
<evidence type="ECO:0000256" key="1">
    <source>
        <dbReference type="ARBA" id="ARBA00012995"/>
    </source>
</evidence>
<dbReference type="InterPro" id="IPR001236">
    <property type="entry name" value="Lactate/malate_DH_N"/>
</dbReference>
<evidence type="ECO:0000313" key="7">
    <source>
        <dbReference type="Proteomes" id="UP000485058"/>
    </source>
</evidence>
<feature type="non-terminal residue" evidence="6">
    <location>
        <position position="1"/>
    </location>
</feature>
<dbReference type="PANTHER" id="PTHR11540">
    <property type="entry name" value="MALATE AND LACTATE DEHYDROGENASE"/>
    <property type="match status" value="1"/>
</dbReference>
<dbReference type="Gene3D" id="3.40.50.720">
    <property type="entry name" value="NAD(P)-binding Rossmann-like Domain"/>
    <property type="match status" value="2"/>
</dbReference>
<dbReference type="EMBL" id="BLLF01003341">
    <property type="protein sequence ID" value="GFH27077.1"/>
    <property type="molecule type" value="Genomic_DNA"/>
</dbReference>
<keyword evidence="7" id="KW-1185">Reference proteome</keyword>
<evidence type="ECO:0000259" key="5">
    <source>
        <dbReference type="Pfam" id="PF00056"/>
    </source>
</evidence>
<sequence>MNPLVGELALYDVANTPGVACDLSHMSTPAVAKGYVGADQLPAALQGCQLVVIPAGIVAGLCEAVARHCPTAWLAIISNPVNST</sequence>
<gene>
    <name evidence="6" type="ORF">HaLaN_25339</name>
</gene>
<feature type="non-terminal residue" evidence="6">
    <location>
        <position position="84"/>
    </location>
</feature>
<reference evidence="6 7" key="1">
    <citation type="submission" date="2020-02" db="EMBL/GenBank/DDBJ databases">
        <title>Draft genome sequence of Haematococcus lacustris strain NIES-144.</title>
        <authorList>
            <person name="Morimoto D."/>
            <person name="Nakagawa S."/>
            <person name="Yoshida T."/>
            <person name="Sawayama S."/>
        </authorList>
    </citation>
    <scope>NUCLEOTIDE SEQUENCE [LARGE SCALE GENOMIC DNA]</scope>
    <source>
        <strain evidence="6 7">NIES-144</strain>
    </source>
</reference>
<dbReference type="InterPro" id="IPR036291">
    <property type="entry name" value="NAD(P)-bd_dom_sf"/>
</dbReference>
<evidence type="ECO:0000256" key="3">
    <source>
        <dbReference type="ARBA" id="ARBA00023002"/>
    </source>
</evidence>
<dbReference type="GO" id="GO:0009507">
    <property type="term" value="C:chloroplast"/>
    <property type="evidence" value="ECO:0007669"/>
    <property type="project" value="TreeGrafter"/>
</dbReference>
<proteinExistence type="predicted"/>
<dbReference type="AlphaFoldDB" id="A0A699ZVY7"/>
<protein>
    <recommendedName>
        <fullName evidence="1">malate dehydrogenase</fullName>
        <ecNumber evidence="1">1.1.1.37</ecNumber>
    </recommendedName>
</protein>
<keyword evidence="2" id="KW-0816">Tricarboxylic acid cycle</keyword>
<comment type="caution">
    <text evidence="6">The sequence shown here is derived from an EMBL/GenBank/DDBJ whole genome shotgun (WGS) entry which is preliminary data.</text>
</comment>
<dbReference type="GO" id="GO:0030060">
    <property type="term" value="F:L-malate dehydrogenase (NAD+) activity"/>
    <property type="evidence" value="ECO:0007669"/>
    <property type="project" value="UniProtKB-EC"/>
</dbReference>